<evidence type="ECO:0000256" key="2">
    <source>
        <dbReference type="ARBA" id="ARBA00004479"/>
    </source>
</evidence>
<evidence type="ECO:0000256" key="22">
    <source>
        <dbReference type="PROSITE-ProRule" id="PRU10141"/>
    </source>
</evidence>
<name>A0A6P5NI37_ARADU</name>
<feature type="domain" description="Protein kinase" evidence="25">
    <location>
        <begin position="410"/>
        <end position="686"/>
    </location>
</feature>
<protein>
    <recommendedName>
        <fullName evidence="6">non-specific serine/threonine protein kinase</fullName>
        <ecNumber evidence="6">2.7.11.1</ecNumber>
    </recommendedName>
</protein>
<feature type="transmembrane region" description="Helical" evidence="24">
    <location>
        <begin position="354"/>
        <end position="376"/>
    </location>
</feature>
<evidence type="ECO:0000259" key="25">
    <source>
        <dbReference type="PROSITE" id="PS50011"/>
    </source>
</evidence>
<dbReference type="Proteomes" id="UP000515211">
    <property type="component" value="Chromosome 3"/>
</dbReference>
<dbReference type="CDD" id="cd06899">
    <property type="entry name" value="lectin_legume_LecRK_Arcelin_ConA"/>
    <property type="match status" value="1"/>
</dbReference>
<keyword evidence="19" id="KW-0325">Glycoprotein</keyword>
<gene>
    <name evidence="27" type="primary">LOC107480854</name>
</gene>
<dbReference type="CDD" id="cd14066">
    <property type="entry name" value="STKc_IRAK"/>
    <property type="match status" value="1"/>
</dbReference>
<dbReference type="PROSITE" id="PS50011">
    <property type="entry name" value="PROTEIN_KINASE_DOM"/>
    <property type="match status" value="1"/>
</dbReference>
<reference evidence="26" key="1">
    <citation type="journal article" date="2016" name="Nat. Genet.">
        <title>The genome sequences of Arachis duranensis and Arachis ipaensis, the diploid ancestors of cultivated peanut.</title>
        <authorList>
            <person name="Bertioli D.J."/>
            <person name="Cannon S.B."/>
            <person name="Froenicke L."/>
            <person name="Huang G."/>
            <person name="Farmer A.D."/>
            <person name="Cannon E.K."/>
            <person name="Liu X."/>
            <person name="Gao D."/>
            <person name="Clevenger J."/>
            <person name="Dash S."/>
            <person name="Ren L."/>
            <person name="Moretzsohn M.C."/>
            <person name="Shirasawa K."/>
            <person name="Huang W."/>
            <person name="Vidigal B."/>
            <person name="Abernathy B."/>
            <person name="Chu Y."/>
            <person name="Niederhuth C.E."/>
            <person name="Umale P."/>
            <person name="Araujo A.C."/>
            <person name="Kozik A."/>
            <person name="Kim K.D."/>
            <person name="Burow M.D."/>
            <person name="Varshney R.K."/>
            <person name="Wang X."/>
            <person name="Zhang X."/>
            <person name="Barkley N."/>
            <person name="Guimaraes P.M."/>
            <person name="Isobe S."/>
            <person name="Guo B."/>
            <person name="Liao B."/>
            <person name="Stalker H.T."/>
            <person name="Schmitz R.J."/>
            <person name="Scheffler B.E."/>
            <person name="Leal-Bertioli S.C."/>
            <person name="Xun X."/>
            <person name="Jackson S.A."/>
            <person name="Michelmore R."/>
            <person name="Ozias-Akins P."/>
        </authorList>
    </citation>
    <scope>NUCLEOTIDE SEQUENCE [LARGE SCALE GENOMIC DNA]</scope>
    <source>
        <strain evidence="26">cv. V14167</strain>
    </source>
</reference>
<evidence type="ECO:0000256" key="17">
    <source>
        <dbReference type="ARBA" id="ARBA00023136"/>
    </source>
</evidence>
<evidence type="ECO:0000313" key="26">
    <source>
        <dbReference type="Proteomes" id="UP000515211"/>
    </source>
</evidence>
<dbReference type="PROSITE" id="PS00107">
    <property type="entry name" value="PROTEIN_KINASE_ATP"/>
    <property type="match status" value="1"/>
</dbReference>
<evidence type="ECO:0000256" key="23">
    <source>
        <dbReference type="SAM" id="MobiDB-lite"/>
    </source>
</evidence>
<dbReference type="InterPro" id="IPR017441">
    <property type="entry name" value="Protein_kinase_ATP_BS"/>
</dbReference>
<keyword evidence="9" id="KW-0808">Transferase</keyword>
<evidence type="ECO:0000256" key="19">
    <source>
        <dbReference type="ARBA" id="ARBA00023180"/>
    </source>
</evidence>
<evidence type="ECO:0000256" key="13">
    <source>
        <dbReference type="ARBA" id="ARBA00022741"/>
    </source>
</evidence>
<organism evidence="26 27">
    <name type="scientific">Arachis duranensis</name>
    <name type="common">Wild peanut</name>
    <dbReference type="NCBI Taxonomy" id="130453"/>
    <lineage>
        <taxon>Eukaryota</taxon>
        <taxon>Viridiplantae</taxon>
        <taxon>Streptophyta</taxon>
        <taxon>Embryophyta</taxon>
        <taxon>Tracheophyta</taxon>
        <taxon>Spermatophyta</taxon>
        <taxon>Magnoliopsida</taxon>
        <taxon>eudicotyledons</taxon>
        <taxon>Gunneridae</taxon>
        <taxon>Pentapetalae</taxon>
        <taxon>rosids</taxon>
        <taxon>fabids</taxon>
        <taxon>Fabales</taxon>
        <taxon>Fabaceae</taxon>
        <taxon>Papilionoideae</taxon>
        <taxon>50 kb inversion clade</taxon>
        <taxon>dalbergioids sensu lato</taxon>
        <taxon>Dalbergieae</taxon>
        <taxon>Pterocarpus clade</taxon>
        <taxon>Arachis</taxon>
    </lineage>
</organism>
<dbReference type="Gene3D" id="2.60.120.200">
    <property type="match status" value="1"/>
</dbReference>
<keyword evidence="8" id="KW-0723">Serine/threonine-protein kinase</keyword>
<evidence type="ECO:0000256" key="3">
    <source>
        <dbReference type="ARBA" id="ARBA00007606"/>
    </source>
</evidence>
<dbReference type="AlphaFoldDB" id="A0A6P5NI37"/>
<evidence type="ECO:0000256" key="21">
    <source>
        <dbReference type="ARBA" id="ARBA00048679"/>
    </source>
</evidence>
<feature type="region of interest" description="Disordered" evidence="23">
    <location>
        <begin position="690"/>
        <end position="732"/>
    </location>
</feature>
<keyword evidence="10 24" id="KW-0812">Transmembrane</keyword>
<comment type="catalytic activity">
    <reaction evidence="21">
        <text>L-seryl-[protein] + ATP = O-phospho-L-seryl-[protein] + ADP + H(+)</text>
        <dbReference type="Rhea" id="RHEA:17989"/>
        <dbReference type="Rhea" id="RHEA-COMP:9863"/>
        <dbReference type="Rhea" id="RHEA-COMP:11604"/>
        <dbReference type="ChEBI" id="CHEBI:15378"/>
        <dbReference type="ChEBI" id="CHEBI:29999"/>
        <dbReference type="ChEBI" id="CHEBI:30616"/>
        <dbReference type="ChEBI" id="CHEBI:83421"/>
        <dbReference type="ChEBI" id="CHEBI:456216"/>
        <dbReference type="EC" id="2.7.11.1"/>
    </reaction>
</comment>
<comment type="similarity">
    <text evidence="4">In the N-terminal section; belongs to the leguminous lectin family.</text>
</comment>
<evidence type="ECO:0000256" key="10">
    <source>
        <dbReference type="ARBA" id="ARBA00022692"/>
    </source>
</evidence>
<sequence>MKKVGSAVKIHKNLVTIPSKKNKQTRLIFQHTSLPFTSPSIHHENSSISIIANSFFFFPSLICLEQKFNPPIMAKTLLLLFFLSALTSRITHQQEIFFEGFNGGEAAANMSLNGGAVIYQSGTLGLTNDTQKVVGHAFYSTPIQFKNKSKVVSFSTAFAFAIVPQYPTLGGHGFAFTIAPSKDLPNGYPSQYLGLLGPKNLGNFSNHLFAVEFDTVQDFEFGDISDNHVGVNLNNMASNKSVKATVLGQEELNLKSGKVIQAWVDYDSSKNQLEVRLSQTSTKPNSPILSYEVDLSPILKDSMYVGFSSSTGMLASSHYILGWSFNINNGDAKTLSLKNLPPLPSRDKPHRRSLILGLSLSASILLLCSIALSFYLTKKLKNAEVIEPWELEVGPHRFPYKELKKATRNFHHKNMLGFGGFGAVFKGTLANNTEIAVKRVSHDSKQGFQEFVSEIETIGRLRHRNLVQLQGWCRNQIDLLLVYDFMPNGSLDKHLFEDSPRKTLTWEQRFKIVKGVACGLLYLHEEWEQTVIHRDIKAGNVLLDADMNARLGDFGLAKLYERGSNPSTTRVVGTLGYLAPELTRTGRPSTSSDVYAFGALLLEVVCGRRPVEAKALPEELVLVEWVWDRWRLGAVLEVVDPKLGGVYDELEVVVVIKLGLLCSCEVPEMRPTMRQVVRFLEGEIPLPEGIPPPDGFGGGKSGHSYGGNTWLSPLDDDVEGALFSGTRDEDGR</sequence>
<keyword evidence="11" id="KW-0732">Signal</keyword>
<dbReference type="PANTHER" id="PTHR27007">
    <property type="match status" value="1"/>
</dbReference>
<dbReference type="FunFam" id="3.30.200.20:FF:000178">
    <property type="entry name" value="serine/threonine-protein kinase PBS1-like"/>
    <property type="match status" value="1"/>
</dbReference>
<keyword evidence="7" id="KW-1003">Cell membrane</keyword>
<keyword evidence="14 27" id="KW-0418">Kinase</keyword>
<evidence type="ECO:0000256" key="11">
    <source>
        <dbReference type="ARBA" id="ARBA00022729"/>
    </source>
</evidence>
<evidence type="ECO:0000256" key="14">
    <source>
        <dbReference type="ARBA" id="ARBA00022777"/>
    </source>
</evidence>
<dbReference type="GO" id="GO:0005886">
    <property type="term" value="C:plasma membrane"/>
    <property type="evidence" value="ECO:0007669"/>
    <property type="project" value="UniProtKB-SubCell"/>
</dbReference>
<accession>A0A6P5NI37</accession>
<evidence type="ECO:0000256" key="4">
    <source>
        <dbReference type="ARBA" id="ARBA00008536"/>
    </source>
</evidence>
<keyword evidence="13 22" id="KW-0547">Nucleotide-binding</keyword>
<feature type="compositionally biased region" description="Gly residues" evidence="23">
    <location>
        <begin position="695"/>
        <end position="705"/>
    </location>
</feature>
<dbReference type="SUPFAM" id="SSF56112">
    <property type="entry name" value="Protein kinase-like (PK-like)"/>
    <property type="match status" value="1"/>
</dbReference>
<evidence type="ECO:0000256" key="7">
    <source>
        <dbReference type="ARBA" id="ARBA00022475"/>
    </source>
</evidence>
<evidence type="ECO:0000256" key="12">
    <source>
        <dbReference type="ARBA" id="ARBA00022734"/>
    </source>
</evidence>
<keyword evidence="17 24" id="KW-0472">Membrane</keyword>
<dbReference type="EC" id="2.7.11.1" evidence="6"/>
<evidence type="ECO:0000313" key="27">
    <source>
        <dbReference type="RefSeq" id="XP_020994733.1"/>
    </source>
</evidence>
<dbReference type="InterPro" id="IPR001220">
    <property type="entry name" value="Legume_lectin_dom"/>
</dbReference>
<dbReference type="GO" id="GO:0002229">
    <property type="term" value="P:defense response to oomycetes"/>
    <property type="evidence" value="ECO:0007669"/>
    <property type="project" value="UniProtKB-ARBA"/>
</dbReference>
<dbReference type="GeneID" id="107480854"/>
<dbReference type="InterPro" id="IPR050528">
    <property type="entry name" value="L-type_Lectin-RKs"/>
</dbReference>
<dbReference type="SUPFAM" id="SSF49899">
    <property type="entry name" value="Concanavalin A-like lectins/glucanases"/>
    <property type="match status" value="1"/>
</dbReference>
<dbReference type="FunFam" id="1.10.510.10:FF:000108">
    <property type="entry name" value="L-type lectin-domain containing receptor kinase S.4"/>
    <property type="match status" value="1"/>
</dbReference>
<dbReference type="SMART" id="SM00220">
    <property type="entry name" value="S_TKc"/>
    <property type="match status" value="1"/>
</dbReference>
<dbReference type="InterPro" id="IPR013320">
    <property type="entry name" value="ConA-like_dom_sf"/>
</dbReference>
<dbReference type="PROSITE" id="PS00108">
    <property type="entry name" value="PROTEIN_KINASE_ST"/>
    <property type="match status" value="1"/>
</dbReference>
<keyword evidence="16 24" id="KW-1133">Transmembrane helix</keyword>
<dbReference type="InterPro" id="IPR000719">
    <property type="entry name" value="Prot_kinase_dom"/>
</dbReference>
<evidence type="ECO:0000256" key="24">
    <source>
        <dbReference type="SAM" id="Phobius"/>
    </source>
</evidence>
<keyword evidence="26" id="KW-1185">Reference proteome</keyword>
<proteinExistence type="inferred from homology"/>
<feature type="binding site" evidence="22">
    <location>
        <position position="438"/>
    </location>
    <ligand>
        <name>ATP</name>
        <dbReference type="ChEBI" id="CHEBI:30616"/>
    </ligand>
</feature>
<evidence type="ECO:0000256" key="20">
    <source>
        <dbReference type="ARBA" id="ARBA00047899"/>
    </source>
</evidence>
<evidence type="ECO:0000256" key="6">
    <source>
        <dbReference type="ARBA" id="ARBA00012513"/>
    </source>
</evidence>
<evidence type="ECO:0000256" key="9">
    <source>
        <dbReference type="ARBA" id="ARBA00022679"/>
    </source>
</evidence>
<comment type="similarity">
    <text evidence="5">In the C-terminal section; belongs to the protein kinase superfamily. Ser/Thr protein kinase family.</text>
</comment>
<keyword evidence="18 27" id="KW-0675">Receptor</keyword>
<evidence type="ECO:0000256" key="5">
    <source>
        <dbReference type="ARBA" id="ARBA00010217"/>
    </source>
</evidence>
<dbReference type="InterPro" id="IPR008271">
    <property type="entry name" value="Ser/Thr_kinase_AS"/>
</dbReference>
<dbReference type="GO" id="GO:0030246">
    <property type="term" value="F:carbohydrate binding"/>
    <property type="evidence" value="ECO:0007669"/>
    <property type="project" value="UniProtKB-KW"/>
</dbReference>
<evidence type="ECO:0000256" key="18">
    <source>
        <dbReference type="ARBA" id="ARBA00023170"/>
    </source>
</evidence>
<evidence type="ECO:0000256" key="8">
    <source>
        <dbReference type="ARBA" id="ARBA00022527"/>
    </source>
</evidence>
<reference evidence="27" key="2">
    <citation type="submission" date="2025-08" db="UniProtKB">
        <authorList>
            <consortium name="RefSeq"/>
        </authorList>
    </citation>
    <scope>IDENTIFICATION</scope>
    <source>
        <tissue evidence="27">Whole plant</tissue>
    </source>
</reference>
<comment type="catalytic activity">
    <reaction evidence="20">
        <text>L-threonyl-[protein] + ATP = O-phospho-L-threonyl-[protein] + ADP + H(+)</text>
        <dbReference type="Rhea" id="RHEA:46608"/>
        <dbReference type="Rhea" id="RHEA-COMP:11060"/>
        <dbReference type="Rhea" id="RHEA-COMP:11605"/>
        <dbReference type="ChEBI" id="CHEBI:15378"/>
        <dbReference type="ChEBI" id="CHEBI:30013"/>
        <dbReference type="ChEBI" id="CHEBI:30616"/>
        <dbReference type="ChEBI" id="CHEBI:61977"/>
        <dbReference type="ChEBI" id="CHEBI:456216"/>
        <dbReference type="EC" id="2.7.11.1"/>
    </reaction>
</comment>
<dbReference type="RefSeq" id="XP_020994733.1">
    <property type="nucleotide sequence ID" value="XM_021139074.2"/>
</dbReference>
<dbReference type="InterPro" id="IPR011009">
    <property type="entry name" value="Kinase-like_dom_sf"/>
</dbReference>
<dbReference type="Gene3D" id="1.10.510.10">
    <property type="entry name" value="Transferase(Phosphotransferase) domain 1"/>
    <property type="match status" value="1"/>
</dbReference>
<keyword evidence="15 22" id="KW-0067">ATP-binding</keyword>
<evidence type="ECO:0000256" key="15">
    <source>
        <dbReference type="ARBA" id="ARBA00022840"/>
    </source>
</evidence>
<comment type="similarity">
    <text evidence="3">Belongs to the leguminous lectin family.</text>
</comment>
<dbReference type="FunFam" id="2.60.120.200:FF:000086">
    <property type="entry name" value="L-type lectin-domain containing receptor kinase S.4"/>
    <property type="match status" value="1"/>
</dbReference>
<dbReference type="Gene3D" id="3.30.200.20">
    <property type="entry name" value="Phosphorylase Kinase, domain 1"/>
    <property type="match status" value="1"/>
</dbReference>
<keyword evidence="12" id="KW-0430">Lectin</keyword>
<dbReference type="Pfam" id="PF00139">
    <property type="entry name" value="Lectin_legB"/>
    <property type="match status" value="1"/>
</dbReference>
<dbReference type="GO" id="GO:0005524">
    <property type="term" value="F:ATP binding"/>
    <property type="evidence" value="ECO:0007669"/>
    <property type="project" value="UniProtKB-UniRule"/>
</dbReference>
<evidence type="ECO:0000256" key="1">
    <source>
        <dbReference type="ARBA" id="ARBA00004236"/>
    </source>
</evidence>
<dbReference type="GO" id="GO:0042742">
    <property type="term" value="P:defense response to bacterium"/>
    <property type="evidence" value="ECO:0007669"/>
    <property type="project" value="UniProtKB-ARBA"/>
</dbReference>
<dbReference type="KEGG" id="adu:107480854"/>
<evidence type="ECO:0000256" key="16">
    <source>
        <dbReference type="ARBA" id="ARBA00022989"/>
    </source>
</evidence>
<dbReference type="Pfam" id="PF00069">
    <property type="entry name" value="Pkinase"/>
    <property type="match status" value="1"/>
</dbReference>
<dbReference type="GO" id="GO:0004674">
    <property type="term" value="F:protein serine/threonine kinase activity"/>
    <property type="evidence" value="ECO:0007669"/>
    <property type="project" value="UniProtKB-KW"/>
</dbReference>
<comment type="subcellular location">
    <subcellularLocation>
        <location evidence="1">Cell membrane</location>
    </subcellularLocation>
    <subcellularLocation>
        <location evidence="2">Membrane</location>
        <topology evidence="2">Single-pass type I membrane protein</topology>
    </subcellularLocation>
</comment>